<organism evidence="5 7">
    <name type="scientific">Rotaria magnacalcarata</name>
    <dbReference type="NCBI Taxonomy" id="392030"/>
    <lineage>
        <taxon>Eukaryota</taxon>
        <taxon>Metazoa</taxon>
        <taxon>Spiralia</taxon>
        <taxon>Gnathifera</taxon>
        <taxon>Rotifera</taxon>
        <taxon>Eurotatoria</taxon>
        <taxon>Bdelloidea</taxon>
        <taxon>Philodinida</taxon>
        <taxon>Philodinidae</taxon>
        <taxon>Rotaria</taxon>
    </lineage>
</organism>
<evidence type="ECO:0000313" key="7">
    <source>
        <dbReference type="Proteomes" id="UP000663855"/>
    </source>
</evidence>
<protein>
    <recommendedName>
        <fullName evidence="4">GDP/GTP exchange factor Sec2 N-terminal domain-containing protein</fullName>
    </recommendedName>
</protein>
<dbReference type="InterPro" id="IPR009449">
    <property type="entry name" value="Sec2_N"/>
</dbReference>
<dbReference type="PANTHER" id="PTHR14430:SF0">
    <property type="entry name" value="SEC2P DOMAIN-CONTAINING PROTEIN"/>
    <property type="match status" value="1"/>
</dbReference>
<feature type="coiled-coil region" evidence="3">
    <location>
        <begin position="46"/>
        <end position="130"/>
    </location>
</feature>
<comment type="similarity">
    <text evidence="2">Belongs to the SEC2 family.</text>
</comment>
<dbReference type="EMBL" id="CAJNOV010010988">
    <property type="protein sequence ID" value="CAF1432726.1"/>
    <property type="molecule type" value="Genomic_DNA"/>
</dbReference>
<dbReference type="CDD" id="cd21044">
    <property type="entry name" value="Rab11BD_RAB3IP_like"/>
    <property type="match status" value="1"/>
</dbReference>
<evidence type="ECO:0000256" key="1">
    <source>
        <dbReference type="ARBA" id="ARBA00023054"/>
    </source>
</evidence>
<dbReference type="EMBL" id="CAJNRE010020882">
    <property type="protein sequence ID" value="CAF2244392.1"/>
    <property type="molecule type" value="Genomic_DNA"/>
</dbReference>
<dbReference type="Proteomes" id="UP000663855">
    <property type="component" value="Unassembled WGS sequence"/>
</dbReference>
<name>A0A815N6A4_9BILA</name>
<feature type="domain" description="GDP/GTP exchange factor Sec2 N-terminal" evidence="4">
    <location>
        <begin position="38"/>
        <end position="139"/>
    </location>
</feature>
<sequence length="300" mass="34389">MEQSFFADAILDHRQDLSDSHSVDSAFSNDSGIVAAHEVFEHDLTAEKLFNELQRVKEDLKSKDSEVRRAHEMRDNTNREIEDLTASLFESAHSMVEQAKYAQANAEQKLKNSNQTIEALTVENSQLKKTVYELKQILNSCRSSSDMSTTQNSIDNILSREFICWEEKPSIERDSSVFMHRIYNEDILPCLTFPNADLSSKVLAAIETNDVVMEVCHSKGNMKTCSLMGELCQCDYRIRLGENSQWWLLSRLARNRIAAVCDFFTFIRHVQCGLVKIDAQSRYNKVIELRKQMAFARLGL</sequence>
<dbReference type="GO" id="GO:0006887">
    <property type="term" value="P:exocytosis"/>
    <property type="evidence" value="ECO:0007669"/>
    <property type="project" value="TreeGrafter"/>
</dbReference>
<evidence type="ECO:0000313" key="6">
    <source>
        <dbReference type="EMBL" id="CAF2244392.1"/>
    </source>
</evidence>
<dbReference type="GO" id="GO:0005085">
    <property type="term" value="F:guanyl-nucleotide exchange factor activity"/>
    <property type="evidence" value="ECO:0007669"/>
    <property type="project" value="InterPro"/>
</dbReference>
<dbReference type="PANTHER" id="PTHR14430">
    <property type="entry name" value="RABIN3-RELATED"/>
    <property type="match status" value="1"/>
</dbReference>
<accession>A0A815N6A4</accession>
<evidence type="ECO:0000256" key="2">
    <source>
        <dbReference type="ARBA" id="ARBA00025794"/>
    </source>
</evidence>
<dbReference type="GO" id="GO:0070319">
    <property type="term" value="C:Golgi to plasma membrane transport vesicle"/>
    <property type="evidence" value="ECO:0007669"/>
    <property type="project" value="TreeGrafter"/>
</dbReference>
<dbReference type="Gene3D" id="1.20.5.4880">
    <property type="match status" value="1"/>
</dbReference>
<evidence type="ECO:0000256" key="3">
    <source>
        <dbReference type="SAM" id="Coils"/>
    </source>
</evidence>
<keyword evidence="1 3" id="KW-0175">Coiled coil</keyword>
<gene>
    <name evidence="5" type="ORF">CJN711_LOCUS23663</name>
    <name evidence="6" type="ORF">MBJ925_LOCUS37528</name>
</gene>
<dbReference type="InterPro" id="IPR040351">
    <property type="entry name" value="RAB3IL/RAB3IP/Sec2"/>
</dbReference>
<dbReference type="Proteomes" id="UP000663824">
    <property type="component" value="Unassembled WGS sequence"/>
</dbReference>
<dbReference type="Pfam" id="PF06428">
    <property type="entry name" value="Sec2p"/>
    <property type="match status" value="1"/>
</dbReference>
<comment type="caution">
    <text evidence="5">The sequence shown here is derived from an EMBL/GenBank/DDBJ whole genome shotgun (WGS) entry which is preliminary data.</text>
</comment>
<dbReference type="SUPFAM" id="SSF144284">
    <property type="entry name" value="Sec2 N-terminal region"/>
    <property type="match status" value="1"/>
</dbReference>
<proteinExistence type="inferred from homology"/>
<dbReference type="Pfam" id="PF25555">
    <property type="entry name" value="RAB3A-like_C"/>
    <property type="match status" value="1"/>
</dbReference>
<evidence type="ECO:0000259" key="4">
    <source>
        <dbReference type="Pfam" id="PF06428"/>
    </source>
</evidence>
<evidence type="ECO:0000313" key="5">
    <source>
        <dbReference type="EMBL" id="CAF1432726.1"/>
    </source>
</evidence>
<dbReference type="AlphaFoldDB" id="A0A815N6A4"/>
<reference evidence="5" key="1">
    <citation type="submission" date="2021-02" db="EMBL/GenBank/DDBJ databases">
        <authorList>
            <person name="Nowell W R."/>
        </authorList>
    </citation>
    <scope>NUCLEOTIDE SEQUENCE</scope>
</reference>